<dbReference type="PANTHER" id="PTHR11439:SF467">
    <property type="entry name" value="INTEGRASE CATALYTIC DOMAIN-CONTAINING PROTEIN"/>
    <property type="match status" value="1"/>
</dbReference>
<dbReference type="EMBL" id="JACBKZ010000007">
    <property type="protein sequence ID" value="KAF5947105.1"/>
    <property type="molecule type" value="Genomic_DNA"/>
</dbReference>
<organism evidence="1 2">
    <name type="scientific">Camellia sinensis</name>
    <name type="common">Tea plant</name>
    <name type="synonym">Thea sinensis</name>
    <dbReference type="NCBI Taxonomy" id="4442"/>
    <lineage>
        <taxon>Eukaryota</taxon>
        <taxon>Viridiplantae</taxon>
        <taxon>Streptophyta</taxon>
        <taxon>Embryophyta</taxon>
        <taxon>Tracheophyta</taxon>
        <taxon>Spermatophyta</taxon>
        <taxon>Magnoliopsida</taxon>
        <taxon>eudicotyledons</taxon>
        <taxon>Gunneridae</taxon>
        <taxon>Pentapetalae</taxon>
        <taxon>asterids</taxon>
        <taxon>Ericales</taxon>
        <taxon>Theaceae</taxon>
        <taxon>Camellia</taxon>
    </lineage>
</organism>
<name>A0A7J7H3I8_CAMSI</name>
<reference evidence="1 2" key="2">
    <citation type="submission" date="2020-07" db="EMBL/GenBank/DDBJ databases">
        <title>Genome assembly of wild tea tree DASZ reveals pedigree and selection history of tea varieties.</title>
        <authorList>
            <person name="Zhang W."/>
        </authorList>
    </citation>
    <scope>NUCLEOTIDE SEQUENCE [LARGE SCALE GENOMIC DNA]</scope>
    <source>
        <strain evidence="2">cv. G240</strain>
        <tissue evidence="1">Leaf</tissue>
    </source>
</reference>
<dbReference type="AlphaFoldDB" id="A0A7J7H3I8"/>
<proteinExistence type="predicted"/>
<gene>
    <name evidence="1" type="ORF">HYC85_017333</name>
</gene>
<reference evidence="2" key="1">
    <citation type="journal article" date="2020" name="Nat. Commun.">
        <title>Genome assembly of wild tea tree DASZ reveals pedigree and selection history of tea varieties.</title>
        <authorList>
            <person name="Zhang W."/>
            <person name="Zhang Y."/>
            <person name="Qiu H."/>
            <person name="Guo Y."/>
            <person name="Wan H."/>
            <person name="Zhang X."/>
            <person name="Scossa F."/>
            <person name="Alseekh S."/>
            <person name="Zhang Q."/>
            <person name="Wang P."/>
            <person name="Xu L."/>
            <person name="Schmidt M.H."/>
            <person name="Jia X."/>
            <person name="Li D."/>
            <person name="Zhu A."/>
            <person name="Guo F."/>
            <person name="Chen W."/>
            <person name="Ni D."/>
            <person name="Usadel B."/>
            <person name="Fernie A.R."/>
            <person name="Wen W."/>
        </authorList>
    </citation>
    <scope>NUCLEOTIDE SEQUENCE [LARGE SCALE GENOMIC DNA]</scope>
    <source>
        <strain evidence="2">cv. G240</strain>
    </source>
</reference>
<dbReference type="Proteomes" id="UP000593564">
    <property type="component" value="Unassembled WGS sequence"/>
</dbReference>
<protein>
    <submittedName>
        <fullName evidence="1">Uncharacterized protein</fullName>
    </submittedName>
</protein>
<comment type="caution">
    <text evidence="1">The sequence shown here is derived from an EMBL/GenBank/DDBJ whole genome shotgun (WGS) entry which is preliminary data.</text>
</comment>
<evidence type="ECO:0000313" key="2">
    <source>
        <dbReference type="Proteomes" id="UP000593564"/>
    </source>
</evidence>
<accession>A0A7J7H3I8</accession>
<keyword evidence="2" id="KW-1185">Reference proteome</keyword>
<dbReference type="PANTHER" id="PTHR11439">
    <property type="entry name" value="GAG-POL-RELATED RETROTRANSPOSON"/>
    <property type="match status" value="1"/>
</dbReference>
<evidence type="ECO:0000313" key="1">
    <source>
        <dbReference type="EMBL" id="KAF5947105.1"/>
    </source>
</evidence>
<sequence>MNDCTPNAAPILKGDKFSLSQCPKNDLEKEQMVSIPYASAVGSLMHALVCTRPDVAFAVRKLGRYQNNPGMEHWKAAKKVMRYFKEPRSSRIVVALFEASASIPTHEESIEAREGLRLESDRGLRVRFLQLTNHERVQLGIDGDDDDEGTIENEESSMAVTIVVEMKMKMKMKIRVCSIIGGDRITVEPTLKVTKKQRVPYTFAASCLEGPFQCRCLSDEFNLMKLLFIANFLSSTFSQELLAAVENERNSRSRRNARHEDYEMNIDNSYGDDSDFGECIMRHFAAAARRARYVERRGRPRSSGIGPPLVLLSVPPGDLPLPDVQHMCTTSPEECQTSSYEFSEGDSPTFSTLRSVVPEVVNVEPNSVSNRDGCNKPRVLCSPESPQRPSSTEFLAFSESVKSKFSVASARYKESISKSTRGFKEKLLAHNISVKELGRGVQLERNASIAGAARMIERLDLPSKWTGIFVPLSSC</sequence>